<accession>A0A8T0G688</accession>
<dbReference type="AlphaFoldDB" id="A0A8T0G688"/>
<reference evidence="1" key="1">
    <citation type="submission" date="2020-06" db="EMBL/GenBank/DDBJ databases">
        <title>WGS assembly of Ceratodon purpureus strain R40.</title>
        <authorList>
            <person name="Carey S.B."/>
            <person name="Jenkins J."/>
            <person name="Shu S."/>
            <person name="Lovell J.T."/>
            <person name="Sreedasyam A."/>
            <person name="Maumus F."/>
            <person name="Tiley G.P."/>
            <person name="Fernandez-Pozo N."/>
            <person name="Barry K."/>
            <person name="Chen C."/>
            <person name="Wang M."/>
            <person name="Lipzen A."/>
            <person name="Daum C."/>
            <person name="Saski C.A."/>
            <person name="Payton A.C."/>
            <person name="Mcbreen J.C."/>
            <person name="Conrad R.E."/>
            <person name="Kollar L.M."/>
            <person name="Olsson S."/>
            <person name="Huttunen S."/>
            <person name="Landis J.B."/>
            <person name="Wickett N.J."/>
            <person name="Johnson M.G."/>
            <person name="Rensing S.A."/>
            <person name="Grimwood J."/>
            <person name="Schmutz J."/>
            <person name="Mcdaniel S.F."/>
        </authorList>
    </citation>
    <scope>NUCLEOTIDE SEQUENCE</scope>
    <source>
        <strain evidence="1">R40</strain>
    </source>
</reference>
<sequence>MSVYSALRCSEESCCSQSPCSGALQTLAKPRSPLPHCTALPSSLLLASACSCYATPSSRSRPWPRLHGGPQFIVGSIVVERVRERGEFGLGHWMRAIRCSVDS</sequence>
<evidence type="ECO:0000313" key="2">
    <source>
        <dbReference type="Proteomes" id="UP000822688"/>
    </source>
</evidence>
<name>A0A8T0G688_CERPU</name>
<protein>
    <submittedName>
        <fullName evidence="1">Uncharacterized protein</fullName>
    </submittedName>
</protein>
<evidence type="ECO:0000313" key="1">
    <source>
        <dbReference type="EMBL" id="KAG0554766.1"/>
    </source>
</evidence>
<keyword evidence="2" id="KW-1185">Reference proteome</keyword>
<dbReference type="EMBL" id="CM026433">
    <property type="protein sequence ID" value="KAG0554766.1"/>
    <property type="molecule type" value="Genomic_DNA"/>
</dbReference>
<dbReference type="Proteomes" id="UP000822688">
    <property type="component" value="Chromosome 12"/>
</dbReference>
<comment type="caution">
    <text evidence="1">The sequence shown here is derived from an EMBL/GenBank/DDBJ whole genome shotgun (WGS) entry which is preliminary data.</text>
</comment>
<gene>
    <name evidence="1" type="ORF">KC19_12G116900</name>
</gene>
<proteinExistence type="predicted"/>
<organism evidence="1 2">
    <name type="scientific">Ceratodon purpureus</name>
    <name type="common">Fire moss</name>
    <name type="synonym">Dicranum purpureum</name>
    <dbReference type="NCBI Taxonomy" id="3225"/>
    <lineage>
        <taxon>Eukaryota</taxon>
        <taxon>Viridiplantae</taxon>
        <taxon>Streptophyta</taxon>
        <taxon>Embryophyta</taxon>
        <taxon>Bryophyta</taxon>
        <taxon>Bryophytina</taxon>
        <taxon>Bryopsida</taxon>
        <taxon>Dicranidae</taxon>
        <taxon>Pseudoditrichales</taxon>
        <taxon>Ditrichaceae</taxon>
        <taxon>Ceratodon</taxon>
    </lineage>
</organism>